<keyword evidence="2" id="KW-0472">Membrane</keyword>
<comment type="caution">
    <text evidence="3">The sequence shown here is derived from an EMBL/GenBank/DDBJ whole genome shotgun (WGS) entry which is preliminary data.</text>
</comment>
<keyword evidence="2" id="KW-1133">Transmembrane helix</keyword>
<dbReference type="AlphaFoldDB" id="A0A812AKW0"/>
<sequence length="262" mass="29395">MPHLDVLKTHMEFGFFIVLLSFDGSNMAIPLSPMPKSQSKDVQIHDTSYKDYWGSFKSGVELPNRRKLLSSNNESNSENDNSIGAKIREFYADDNNMALFCILPLLILIYGGCSVIYCIHKCKKNFKKKKQERKQKSKSQAALSSDNVSLISGTENMLVRPKDKSRFLPSNNNRVGPAHPYESPNSGNVAQKLKLNPNNQVKDLLTDYEFFASWVMAQKAADLLQLQGENADSTSSLSRDESVSRNYGTTVAGRKKKLVFLS</sequence>
<organism evidence="3 4">
    <name type="scientific">Acanthosepion pharaonis</name>
    <name type="common">Pharaoh cuttlefish</name>
    <name type="synonym">Sepia pharaonis</name>
    <dbReference type="NCBI Taxonomy" id="158019"/>
    <lineage>
        <taxon>Eukaryota</taxon>
        <taxon>Metazoa</taxon>
        <taxon>Spiralia</taxon>
        <taxon>Lophotrochozoa</taxon>
        <taxon>Mollusca</taxon>
        <taxon>Cephalopoda</taxon>
        <taxon>Coleoidea</taxon>
        <taxon>Decapodiformes</taxon>
        <taxon>Sepiida</taxon>
        <taxon>Sepiina</taxon>
        <taxon>Sepiidae</taxon>
        <taxon>Acanthosepion</taxon>
    </lineage>
</organism>
<evidence type="ECO:0000256" key="1">
    <source>
        <dbReference type="SAM" id="MobiDB-lite"/>
    </source>
</evidence>
<dbReference type="EMBL" id="CAHIKZ030000027">
    <property type="protein sequence ID" value="CAE1141969.1"/>
    <property type="molecule type" value="Genomic_DNA"/>
</dbReference>
<evidence type="ECO:0000256" key="2">
    <source>
        <dbReference type="SAM" id="Phobius"/>
    </source>
</evidence>
<feature type="transmembrane region" description="Helical" evidence="2">
    <location>
        <begin position="97"/>
        <end position="119"/>
    </location>
</feature>
<dbReference type="OrthoDB" id="6120632at2759"/>
<accession>A0A812AKW0</accession>
<protein>
    <submittedName>
        <fullName evidence="3">Uncharacterized protein</fullName>
    </submittedName>
</protein>
<keyword evidence="2" id="KW-0812">Transmembrane</keyword>
<gene>
    <name evidence="3" type="ORF">SPHA_990</name>
</gene>
<evidence type="ECO:0000313" key="4">
    <source>
        <dbReference type="Proteomes" id="UP000597762"/>
    </source>
</evidence>
<keyword evidence="4" id="KW-1185">Reference proteome</keyword>
<name>A0A812AKW0_ACAPH</name>
<proteinExistence type="predicted"/>
<dbReference type="Proteomes" id="UP000597762">
    <property type="component" value="Unassembled WGS sequence"/>
</dbReference>
<reference evidence="3" key="1">
    <citation type="submission" date="2021-01" db="EMBL/GenBank/DDBJ databases">
        <authorList>
            <person name="Li R."/>
            <person name="Bekaert M."/>
        </authorList>
    </citation>
    <scope>NUCLEOTIDE SEQUENCE</scope>
    <source>
        <strain evidence="3">Farmed</strain>
    </source>
</reference>
<evidence type="ECO:0000313" key="3">
    <source>
        <dbReference type="EMBL" id="CAE1141969.1"/>
    </source>
</evidence>
<feature type="region of interest" description="Disordered" evidence="1">
    <location>
        <begin position="161"/>
        <end position="183"/>
    </location>
</feature>
<feature type="transmembrane region" description="Helical" evidence="2">
    <location>
        <begin position="12"/>
        <end position="31"/>
    </location>
</feature>